<dbReference type="InterPro" id="IPR036259">
    <property type="entry name" value="MFS_trans_sf"/>
</dbReference>
<feature type="transmembrane region" description="Helical" evidence="10">
    <location>
        <begin position="322"/>
        <end position="340"/>
    </location>
</feature>
<dbReference type="Pfam" id="PF00083">
    <property type="entry name" value="Sugar_tr"/>
    <property type="match status" value="1"/>
</dbReference>
<dbReference type="PROSITE" id="PS50850">
    <property type="entry name" value="MFS"/>
    <property type="match status" value="1"/>
</dbReference>
<dbReference type="InterPro" id="IPR003663">
    <property type="entry name" value="Sugar/inositol_transpt"/>
</dbReference>
<evidence type="ECO:0000313" key="12">
    <source>
        <dbReference type="EMBL" id="RPD64284.1"/>
    </source>
</evidence>
<evidence type="ECO:0000256" key="9">
    <source>
        <dbReference type="RuleBase" id="RU003346"/>
    </source>
</evidence>
<gene>
    <name evidence="12" type="ORF">L227DRAFT_584047</name>
</gene>
<comment type="subcellular location">
    <subcellularLocation>
        <location evidence="1">Membrane</location>
        <topology evidence="1">Multi-pass membrane protein</topology>
    </subcellularLocation>
</comment>
<feature type="transmembrane region" description="Helical" evidence="10">
    <location>
        <begin position="132"/>
        <end position="153"/>
    </location>
</feature>
<feature type="transmembrane region" description="Helical" evidence="10">
    <location>
        <begin position="384"/>
        <end position="408"/>
    </location>
</feature>
<feature type="transmembrane region" description="Helical" evidence="10">
    <location>
        <begin position="420"/>
        <end position="443"/>
    </location>
</feature>
<evidence type="ECO:0000256" key="4">
    <source>
        <dbReference type="ARBA" id="ARBA00022692"/>
    </source>
</evidence>
<dbReference type="GO" id="GO:0005886">
    <property type="term" value="C:plasma membrane"/>
    <property type="evidence" value="ECO:0007669"/>
    <property type="project" value="UniProtKB-ARBA"/>
</dbReference>
<reference evidence="12" key="1">
    <citation type="journal article" date="2018" name="Genome Biol. Evol.">
        <title>Genomics and development of Lentinus tigrinus, a white-rot wood-decaying mushroom with dimorphic fruiting bodies.</title>
        <authorList>
            <person name="Wu B."/>
            <person name="Xu Z."/>
            <person name="Knudson A."/>
            <person name="Carlson A."/>
            <person name="Chen N."/>
            <person name="Kovaka S."/>
            <person name="LaButti K."/>
            <person name="Lipzen A."/>
            <person name="Pennachio C."/>
            <person name="Riley R."/>
            <person name="Schakwitz W."/>
            <person name="Umezawa K."/>
            <person name="Ohm R.A."/>
            <person name="Grigoriev I.V."/>
            <person name="Nagy L.G."/>
            <person name="Gibbons J."/>
            <person name="Hibbett D."/>
        </authorList>
    </citation>
    <scope>NUCLEOTIDE SEQUENCE [LARGE SCALE GENOMIC DNA]</scope>
    <source>
        <strain evidence="12">ALCF2SS1-6</strain>
    </source>
</reference>
<dbReference type="PROSITE" id="PS00216">
    <property type="entry name" value="SUGAR_TRANSPORT_1"/>
    <property type="match status" value="2"/>
</dbReference>
<keyword evidence="6 10" id="KW-0472">Membrane</keyword>
<evidence type="ECO:0000313" key="13">
    <source>
        <dbReference type="Proteomes" id="UP000313359"/>
    </source>
</evidence>
<feature type="domain" description="Major facilitator superfamily (MFS) profile" evidence="11">
    <location>
        <begin position="26"/>
        <end position="479"/>
    </location>
</feature>
<dbReference type="Proteomes" id="UP000313359">
    <property type="component" value="Unassembled WGS sequence"/>
</dbReference>
<dbReference type="AlphaFoldDB" id="A0A5C2SLW8"/>
<evidence type="ECO:0000256" key="3">
    <source>
        <dbReference type="ARBA" id="ARBA00022448"/>
    </source>
</evidence>
<evidence type="ECO:0000256" key="7">
    <source>
        <dbReference type="ARBA" id="ARBA00023180"/>
    </source>
</evidence>
<keyword evidence="4 10" id="KW-0812">Transmembrane</keyword>
<dbReference type="GO" id="GO:0010255">
    <property type="term" value="P:glucose mediated signaling pathway"/>
    <property type="evidence" value="ECO:0007669"/>
    <property type="project" value="UniProtKB-ARBA"/>
</dbReference>
<feature type="transmembrane region" description="Helical" evidence="10">
    <location>
        <begin position="352"/>
        <end position="372"/>
    </location>
</feature>
<keyword evidence="5 10" id="KW-1133">Transmembrane helix</keyword>
<evidence type="ECO:0000256" key="10">
    <source>
        <dbReference type="SAM" id="Phobius"/>
    </source>
</evidence>
<proteinExistence type="inferred from homology"/>
<dbReference type="CDD" id="cd17356">
    <property type="entry name" value="MFS_HXT"/>
    <property type="match status" value="1"/>
</dbReference>
<keyword evidence="3 9" id="KW-0813">Transport</keyword>
<dbReference type="PRINTS" id="PR00171">
    <property type="entry name" value="SUGRTRNSPORT"/>
</dbReference>
<evidence type="ECO:0000256" key="5">
    <source>
        <dbReference type="ARBA" id="ARBA00022989"/>
    </source>
</evidence>
<evidence type="ECO:0000256" key="6">
    <source>
        <dbReference type="ARBA" id="ARBA00023136"/>
    </source>
</evidence>
<feature type="transmembrane region" description="Helical" evidence="10">
    <location>
        <begin position="80"/>
        <end position="100"/>
    </location>
</feature>
<evidence type="ECO:0000259" key="11">
    <source>
        <dbReference type="PROSITE" id="PS50850"/>
    </source>
</evidence>
<protein>
    <submittedName>
        <fullName evidence="12">MFS monosaccharide transporter</fullName>
    </submittedName>
</protein>
<keyword evidence="7" id="KW-0325">Glycoprotein</keyword>
<dbReference type="PANTHER" id="PTHR48022">
    <property type="entry name" value="PLASTIDIC GLUCOSE TRANSPORTER 4"/>
    <property type="match status" value="1"/>
</dbReference>
<comment type="catalytic activity">
    <reaction evidence="8">
        <text>myo-inositol(out) + H(+)(out) = myo-inositol(in) + H(+)(in)</text>
        <dbReference type="Rhea" id="RHEA:60364"/>
        <dbReference type="ChEBI" id="CHEBI:15378"/>
        <dbReference type="ChEBI" id="CHEBI:17268"/>
    </reaction>
</comment>
<dbReference type="GO" id="GO:0005351">
    <property type="term" value="F:carbohydrate:proton symporter activity"/>
    <property type="evidence" value="ECO:0007669"/>
    <property type="project" value="TreeGrafter"/>
</dbReference>
<dbReference type="STRING" id="1328759.A0A5C2SLW8"/>
<evidence type="ECO:0000256" key="1">
    <source>
        <dbReference type="ARBA" id="ARBA00004141"/>
    </source>
</evidence>
<dbReference type="PROSITE" id="PS00217">
    <property type="entry name" value="SUGAR_TRANSPORT_2"/>
    <property type="match status" value="1"/>
</dbReference>
<feature type="transmembrane region" description="Helical" evidence="10">
    <location>
        <begin position="196"/>
        <end position="218"/>
    </location>
</feature>
<dbReference type="NCBIfam" id="TIGR00879">
    <property type="entry name" value="SP"/>
    <property type="match status" value="1"/>
</dbReference>
<dbReference type="EMBL" id="ML122254">
    <property type="protein sequence ID" value="RPD64284.1"/>
    <property type="molecule type" value="Genomic_DNA"/>
</dbReference>
<dbReference type="InterPro" id="IPR020846">
    <property type="entry name" value="MFS_dom"/>
</dbReference>
<dbReference type="OrthoDB" id="6612291at2759"/>
<dbReference type="InterPro" id="IPR005829">
    <property type="entry name" value="Sugar_transporter_CS"/>
</dbReference>
<dbReference type="FunFam" id="1.20.1250.20:FF:000115">
    <property type="entry name" value="High-affinity glucose transporter"/>
    <property type="match status" value="1"/>
</dbReference>
<name>A0A5C2SLW8_9APHY</name>
<dbReference type="SUPFAM" id="SSF103473">
    <property type="entry name" value="MFS general substrate transporter"/>
    <property type="match status" value="1"/>
</dbReference>
<dbReference type="PANTHER" id="PTHR48022:SF17">
    <property type="entry name" value="HEXOSE TRANSPORTER"/>
    <property type="match status" value="1"/>
</dbReference>
<keyword evidence="13" id="KW-1185">Reference proteome</keyword>
<feature type="transmembrane region" description="Helical" evidence="10">
    <location>
        <begin position="455"/>
        <end position="475"/>
    </location>
</feature>
<dbReference type="InterPro" id="IPR050360">
    <property type="entry name" value="MFS_Sugar_Transporters"/>
</dbReference>
<feature type="transmembrane region" description="Helical" evidence="10">
    <location>
        <begin position="165"/>
        <end position="184"/>
    </location>
</feature>
<sequence>MPVGPTASGGGIGAAAPKSNIAGIAMVAFAAFGGILFGYDTGTISGIIQMDDWLRKFGDVTPVTQKTPIGYKLPTSRESLIVSILSAGTFFGALAGAPAADILGRRMGIIASCVVFSLGVALQTGADNLATFVVGRFFAGFGVGLVSTLIPMYQSECSPKWIRGAVVSGYQWAITIGILLANVINNATKDRQNHSAWQIPISIQFIWAFILFVGMFWLPETPRWLIKKGREADAARSLSRLTSLPEDDPEVKVELEDIRAALRLEQELGESSYLDCFRFTHNKIALRTLSGIFIQAWQQLTGINFIFYYGTNFFQASGVQNPFLISVATAIVNVFMTIPGMWGVEKFGRRPLLLYGAAVMCVCEYLVAIIGVTISLQNLPGQRALIALVCIYIAAFASTWGPIAWIITGEIFPLNVRAKAMSLSVASNWLWNWAIAFATPYLVNADPGDANLGVKVFFIWGSTCAGCVLFTYFCIPETKGLSLEQIDLLYQNSTPLTSTRYRRELIANDVHVADVHAKGEETAGVEAQDEKASQEHV</sequence>
<feature type="transmembrane region" description="Helical" evidence="10">
    <location>
        <begin position="21"/>
        <end position="39"/>
    </location>
</feature>
<evidence type="ECO:0000256" key="2">
    <source>
        <dbReference type="ARBA" id="ARBA00010992"/>
    </source>
</evidence>
<evidence type="ECO:0000256" key="8">
    <source>
        <dbReference type="ARBA" id="ARBA00049119"/>
    </source>
</evidence>
<dbReference type="GO" id="GO:0005536">
    <property type="term" value="F:D-glucose binding"/>
    <property type="evidence" value="ECO:0007669"/>
    <property type="project" value="UniProtKB-ARBA"/>
</dbReference>
<feature type="transmembrane region" description="Helical" evidence="10">
    <location>
        <begin position="107"/>
        <end position="126"/>
    </location>
</feature>
<dbReference type="InterPro" id="IPR005828">
    <property type="entry name" value="MFS_sugar_transport-like"/>
</dbReference>
<organism evidence="12 13">
    <name type="scientific">Lentinus tigrinus ALCF2SS1-6</name>
    <dbReference type="NCBI Taxonomy" id="1328759"/>
    <lineage>
        <taxon>Eukaryota</taxon>
        <taxon>Fungi</taxon>
        <taxon>Dikarya</taxon>
        <taxon>Basidiomycota</taxon>
        <taxon>Agaricomycotina</taxon>
        <taxon>Agaricomycetes</taxon>
        <taxon>Polyporales</taxon>
        <taxon>Polyporaceae</taxon>
        <taxon>Lentinus</taxon>
    </lineage>
</organism>
<dbReference type="Gene3D" id="1.20.1250.20">
    <property type="entry name" value="MFS general substrate transporter like domains"/>
    <property type="match status" value="1"/>
</dbReference>
<accession>A0A5C2SLW8</accession>
<comment type="similarity">
    <text evidence="2 9">Belongs to the major facilitator superfamily. Sugar transporter (TC 2.A.1.1) family.</text>
</comment>